<evidence type="ECO:0000313" key="2">
    <source>
        <dbReference type="EMBL" id="TVZ02029.1"/>
    </source>
</evidence>
<dbReference type="AlphaFoldDB" id="A0A6P2BSE9"/>
<dbReference type="InterPro" id="IPR003737">
    <property type="entry name" value="GlcNAc_PI_deacetylase-related"/>
</dbReference>
<dbReference type="Proteomes" id="UP000460272">
    <property type="component" value="Unassembled WGS sequence"/>
</dbReference>
<keyword evidence="3" id="KW-1185">Reference proteome</keyword>
<accession>A0A6P2BSE9</accession>
<keyword evidence="1" id="KW-0862">Zinc</keyword>
<dbReference type="Pfam" id="PF02585">
    <property type="entry name" value="PIG-L"/>
    <property type="match status" value="1"/>
</dbReference>
<dbReference type="PANTHER" id="PTHR12993:SF30">
    <property type="entry name" value="N-ACETYL-ALPHA-D-GLUCOSAMINYL L-MALATE DEACETYLASE 1"/>
    <property type="match status" value="1"/>
</dbReference>
<dbReference type="EMBL" id="RPFW01000006">
    <property type="protein sequence ID" value="TVZ02029.1"/>
    <property type="molecule type" value="Genomic_DNA"/>
</dbReference>
<organism evidence="2 3">
    <name type="scientific">Trebonia kvetii</name>
    <dbReference type="NCBI Taxonomy" id="2480626"/>
    <lineage>
        <taxon>Bacteria</taxon>
        <taxon>Bacillati</taxon>
        <taxon>Actinomycetota</taxon>
        <taxon>Actinomycetes</taxon>
        <taxon>Streptosporangiales</taxon>
        <taxon>Treboniaceae</taxon>
        <taxon>Trebonia</taxon>
    </lineage>
</organism>
<comment type="caution">
    <text evidence="2">The sequence shown here is derived from an EMBL/GenBank/DDBJ whole genome shotgun (WGS) entry which is preliminary data.</text>
</comment>
<evidence type="ECO:0000256" key="1">
    <source>
        <dbReference type="ARBA" id="ARBA00022833"/>
    </source>
</evidence>
<dbReference type="SUPFAM" id="SSF102588">
    <property type="entry name" value="LmbE-like"/>
    <property type="match status" value="1"/>
</dbReference>
<dbReference type="GO" id="GO:0016811">
    <property type="term" value="F:hydrolase activity, acting on carbon-nitrogen (but not peptide) bonds, in linear amides"/>
    <property type="evidence" value="ECO:0007669"/>
    <property type="project" value="TreeGrafter"/>
</dbReference>
<reference evidence="2 3" key="1">
    <citation type="submission" date="2018-11" db="EMBL/GenBank/DDBJ databases">
        <title>Trebonia kvetii gen.nov., sp.nov., a novel acidophilic actinobacterium, and proposal of the new actinobacterial family Treboniaceae fam. nov.</title>
        <authorList>
            <person name="Rapoport D."/>
            <person name="Sagova-Mareckova M."/>
            <person name="Sedlacek I."/>
            <person name="Provaznik J."/>
            <person name="Kralova S."/>
            <person name="Pavlinic D."/>
            <person name="Benes V."/>
            <person name="Kopecky J."/>
        </authorList>
    </citation>
    <scope>NUCLEOTIDE SEQUENCE [LARGE SCALE GENOMIC DNA]</scope>
    <source>
        <strain evidence="2 3">15Tr583</strain>
    </source>
</reference>
<gene>
    <name evidence="2" type="ORF">EAS64_28580</name>
</gene>
<dbReference type="OrthoDB" id="3514174at2"/>
<evidence type="ECO:0000313" key="3">
    <source>
        <dbReference type="Proteomes" id="UP000460272"/>
    </source>
</evidence>
<sequence length="214" mass="23472">MTLPLSPSGAGPLSVLALGAHPDDIEIAAGGTLLSLAERKPGLCVRYVLFTGTPERQQEARAAASAFMPGADLEVELYDLPDGRLPAVYGQVKELLEGIAASFRPDVILAPFPGDAHQDHRTVGELVPTAFRDQLCLAYEIPKWDGDMGRPNTYFPLTDKIARQKVELLGKCYPSQRDRDWWGEETFLALARLRGMECRAHYAEAFTCSKLVIS</sequence>
<protein>
    <submittedName>
        <fullName evidence="2">PIG-L family deacetylase</fullName>
    </submittedName>
</protein>
<dbReference type="GO" id="GO:0016137">
    <property type="term" value="P:glycoside metabolic process"/>
    <property type="evidence" value="ECO:0007669"/>
    <property type="project" value="UniProtKB-ARBA"/>
</dbReference>
<proteinExistence type="predicted"/>
<dbReference type="PANTHER" id="PTHR12993">
    <property type="entry name" value="N-ACETYLGLUCOSAMINYL-PHOSPHATIDYLINOSITOL DE-N-ACETYLASE-RELATED"/>
    <property type="match status" value="1"/>
</dbReference>
<dbReference type="InterPro" id="IPR024078">
    <property type="entry name" value="LmbE-like_dom_sf"/>
</dbReference>
<dbReference type="Gene3D" id="3.40.50.10320">
    <property type="entry name" value="LmbE-like"/>
    <property type="match status" value="1"/>
</dbReference>
<name>A0A6P2BSE9_9ACTN</name>